<evidence type="ECO:0000313" key="7">
    <source>
        <dbReference type="EMBL" id="CAI9120148.1"/>
    </source>
</evidence>
<dbReference type="EC" id="3.1.3.48" evidence="2"/>
<feature type="active site" description="Proton donor" evidence="5">
    <location>
        <position position="126"/>
    </location>
</feature>
<name>A0AA35UUY6_9PROT</name>
<evidence type="ECO:0000313" key="8">
    <source>
        <dbReference type="Proteomes" id="UP001176960"/>
    </source>
</evidence>
<accession>A0AA35UUY6</accession>
<evidence type="ECO:0000256" key="5">
    <source>
        <dbReference type="PIRSR" id="PIRSR617867-1"/>
    </source>
</evidence>
<comment type="caution">
    <text evidence="7">The sequence shown here is derived from an EMBL/GenBank/DDBJ whole genome shotgun (WGS) entry which is preliminary data.</text>
</comment>
<evidence type="ECO:0000256" key="4">
    <source>
        <dbReference type="ARBA" id="ARBA00022912"/>
    </source>
</evidence>
<feature type="domain" description="Phosphotyrosine protein phosphatase I" evidence="6">
    <location>
        <begin position="5"/>
        <end position="152"/>
    </location>
</feature>
<dbReference type="InterPro" id="IPR017867">
    <property type="entry name" value="Tyr_phospatase_low_mol_wt"/>
</dbReference>
<dbReference type="Pfam" id="PF01451">
    <property type="entry name" value="LMWPc"/>
    <property type="match status" value="1"/>
</dbReference>
<dbReference type="EMBL" id="CATKSH010000004">
    <property type="protein sequence ID" value="CAI9120148.1"/>
    <property type="molecule type" value="Genomic_DNA"/>
</dbReference>
<evidence type="ECO:0000256" key="3">
    <source>
        <dbReference type="ARBA" id="ARBA00022801"/>
    </source>
</evidence>
<dbReference type="Proteomes" id="UP001176960">
    <property type="component" value="Unassembled WGS sequence"/>
</dbReference>
<dbReference type="Gene3D" id="3.40.50.2300">
    <property type="match status" value="1"/>
</dbReference>
<proteinExistence type="inferred from homology"/>
<feature type="active site" evidence="5">
    <location>
        <position position="17"/>
    </location>
</feature>
<dbReference type="GO" id="GO:0004725">
    <property type="term" value="F:protein tyrosine phosphatase activity"/>
    <property type="evidence" value="ECO:0007669"/>
    <property type="project" value="UniProtKB-EC"/>
</dbReference>
<organism evidence="7 8">
    <name type="scientific">Brytella acorum</name>
    <dbReference type="NCBI Taxonomy" id="2959299"/>
    <lineage>
        <taxon>Bacteria</taxon>
        <taxon>Pseudomonadati</taxon>
        <taxon>Pseudomonadota</taxon>
        <taxon>Alphaproteobacteria</taxon>
        <taxon>Acetobacterales</taxon>
        <taxon>Acetobacteraceae</taxon>
        <taxon>Brytella</taxon>
    </lineage>
</organism>
<dbReference type="PANTHER" id="PTHR11717:SF7">
    <property type="entry name" value="LOW MOLECULAR WEIGHT PHOSPHOTYROSINE PROTEIN PHOSPHATASE"/>
    <property type="match status" value="1"/>
</dbReference>
<protein>
    <recommendedName>
        <fullName evidence="2">protein-tyrosine-phosphatase</fullName>
        <ecNumber evidence="2">3.1.3.48</ecNumber>
    </recommendedName>
</protein>
<comment type="similarity">
    <text evidence="1">Belongs to the low molecular weight phosphotyrosine protein phosphatase family.</text>
</comment>
<feature type="active site" description="Nucleophile" evidence="5">
    <location>
        <position position="11"/>
    </location>
</feature>
<gene>
    <name evidence="7" type="ORF">LMG32879_000977</name>
</gene>
<keyword evidence="4" id="KW-0904">Protein phosphatase</keyword>
<dbReference type="PRINTS" id="PR00719">
    <property type="entry name" value="LMWPTPASE"/>
</dbReference>
<dbReference type="AlphaFoldDB" id="A0AA35UUY6"/>
<evidence type="ECO:0000256" key="2">
    <source>
        <dbReference type="ARBA" id="ARBA00013064"/>
    </source>
</evidence>
<dbReference type="SMART" id="SM00226">
    <property type="entry name" value="LMWPc"/>
    <property type="match status" value="1"/>
</dbReference>
<dbReference type="InterPro" id="IPR050438">
    <property type="entry name" value="LMW_PTPase"/>
</dbReference>
<dbReference type="CDD" id="cd16343">
    <property type="entry name" value="LMWPTP"/>
    <property type="match status" value="1"/>
</dbReference>
<reference evidence="7" key="1">
    <citation type="submission" date="2023-03" db="EMBL/GenBank/DDBJ databases">
        <authorList>
            <person name="Cleenwerck I."/>
        </authorList>
    </citation>
    <scope>NUCLEOTIDE SEQUENCE</scope>
    <source>
        <strain evidence="7">LMG 32879</strain>
    </source>
</reference>
<keyword evidence="8" id="KW-1185">Reference proteome</keyword>
<dbReference type="RefSeq" id="WP_289841939.1">
    <property type="nucleotide sequence ID" value="NZ_CATKSH010000004.1"/>
</dbReference>
<evidence type="ECO:0000259" key="6">
    <source>
        <dbReference type="SMART" id="SM00226"/>
    </source>
</evidence>
<dbReference type="PANTHER" id="PTHR11717">
    <property type="entry name" value="LOW MOLECULAR WEIGHT PROTEIN TYROSINE PHOSPHATASE"/>
    <property type="match status" value="1"/>
</dbReference>
<keyword evidence="3" id="KW-0378">Hydrolase</keyword>
<sequence>MSDTPSFLFVCTGNICRSPLAEGAMRAEAARRGLTIDIDSAGTGAWHVGDPPDRRARATASRHGLNIDTCVARQISLEDFDRFSHILALDESHRRVLLRLAPRSAYAKISLLLDHVADRRGEDVEDPYYETEAAFETVWRDVSEACRCLASRTFDGND</sequence>
<evidence type="ECO:0000256" key="1">
    <source>
        <dbReference type="ARBA" id="ARBA00011063"/>
    </source>
</evidence>
<dbReference type="InterPro" id="IPR023485">
    <property type="entry name" value="Ptyr_pPase"/>
</dbReference>
<dbReference type="InterPro" id="IPR036196">
    <property type="entry name" value="Ptyr_pPase_sf"/>
</dbReference>
<dbReference type="SUPFAM" id="SSF52788">
    <property type="entry name" value="Phosphotyrosine protein phosphatases I"/>
    <property type="match status" value="1"/>
</dbReference>